<dbReference type="Proteomes" id="UP000033861">
    <property type="component" value="Unassembled WGS sequence"/>
</dbReference>
<dbReference type="EMBL" id="LCHZ01000043">
    <property type="protein sequence ID" value="KKT45136.1"/>
    <property type="molecule type" value="Genomic_DNA"/>
</dbReference>
<comment type="caution">
    <text evidence="1">The sequence shown here is derived from an EMBL/GenBank/DDBJ whole genome shotgun (WGS) entry which is preliminary data.</text>
</comment>
<reference evidence="1 2" key="1">
    <citation type="journal article" date="2015" name="Nature">
        <title>rRNA introns, odd ribosomes, and small enigmatic genomes across a large radiation of phyla.</title>
        <authorList>
            <person name="Brown C.T."/>
            <person name="Hug L.A."/>
            <person name="Thomas B.C."/>
            <person name="Sharon I."/>
            <person name="Castelle C.J."/>
            <person name="Singh A."/>
            <person name="Wilkins M.J."/>
            <person name="Williams K.H."/>
            <person name="Banfield J.F."/>
        </authorList>
    </citation>
    <scope>NUCLEOTIDE SEQUENCE [LARGE SCALE GENOMIC DNA]</scope>
</reference>
<accession>A0A0G1HCL3</accession>
<evidence type="ECO:0000313" key="2">
    <source>
        <dbReference type="Proteomes" id="UP000033861"/>
    </source>
</evidence>
<gene>
    <name evidence="1" type="ORF">UW35_C0043G0010</name>
</gene>
<name>A0A0G1HCL3_9BACT</name>
<protein>
    <submittedName>
        <fullName evidence="1">Uncharacterized protein</fullName>
    </submittedName>
</protein>
<organism evidence="1 2">
    <name type="scientific">Candidatus Collierbacteria bacterium GW2011_GWF2_44_15</name>
    <dbReference type="NCBI Taxonomy" id="1618404"/>
    <lineage>
        <taxon>Bacteria</taxon>
        <taxon>Candidatus Collieribacteriota</taxon>
    </lineage>
</organism>
<dbReference type="AlphaFoldDB" id="A0A0G1HCL3"/>
<dbReference type="STRING" id="1618404.UW35_C0043G0010"/>
<sequence length="101" mass="11753">MYNPYALKPGEHLTRQQLFNRYIDWRVFNITNKVLDPGAKCDTLLYPGLLCCEYHMRIPAEENQFMLYFSLLGLTKNIESAFSTSVLKEMIVNNHLSFNSA</sequence>
<evidence type="ECO:0000313" key="1">
    <source>
        <dbReference type="EMBL" id="KKT45136.1"/>
    </source>
</evidence>
<proteinExistence type="predicted"/>